<comment type="similarity">
    <text evidence="3">Belongs to the aldehyde dehydrogenase family.</text>
</comment>
<keyword evidence="1 3" id="KW-0560">Oxidoreductase</keyword>
<comment type="caution">
    <text evidence="5">The sequence shown here is derived from an EMBL/GenBank/DDBJ whole genome shotgun (WGS) entry which is preliminary data.</text>
</comment>
<dbReference type="Pfam" id="PF00171">
    <property type="entry name" value="Aldedh"/>
    <property type="match status" value="1"/>
</dbReference>
<evidence type="ECO:0000256" key="1">
    <source>
        <dbReference type="ARBA" id="ARBA00023002"/>
    </source>
</evidence>
<reference evidence="5 6" key="1">
    <citation type="submission" date="2024-09" db="EMBL/GenBank/DDBJ databases">
        <authorList>
            <person name="Sun Q."/>
            <person name="Mori K."/>
        </authorList>
    </citation>
    <scope>NUCLEOTIDE SEQUENCE [LARGE SCALE GENOMIC DNA]</scope>
    <source>
        <strain evidence="5 6">CCM 3426</strain>
    </source>
</reference>
<feature type="domain" description="Aldehyde dehydrogenase" evidence="4">
    <location>
        <begin position="28"/>
        <end position="471"/>
    </location>
</feature>
<evidence type="ECO:0000256" key="2">
    <source>
        <dbReference type="PROSITE-ProRule" id="PRU10007"/>
    </source>
</evidence>
<evidence type="ECO:0000259" key="4">
    <source>
        <dbReference type="Pfam" id="PF00171"/>
    </source>
</evidence>
<dbReference type="Proteomes" id="UP001589647">
    <property type="component" value="Unassembled WGS sequence"/>
</dbReference>
<dbReference type="PROSITE" id="PS00687">
    <property type="entry name" value="ALDEHYDE_DEHYDR_GLU"/>
    <property type="match status" value="1"/>
</dbReference>
<dbReference type="SUPFAM" id="SSF53720">
    <property type="entry name" value="ALDH-like"/>
    <property type="match status" value="1"/>
</dbReference>
<dbReference type="InterPro" id="IPR015590">
    <property type="entry name" value="Aldehyde_DH_dom"/>
</dbReference>
<dbReference type="InterPro" id="IPR016161">
    <property type="entry name" value="Ald_DH/histidinol_DH"/>
</dbReference>
<dbReference type="InterPro" id="IPR029510">
    <property type="entry name" value="Ald_DH_CS_GLU"/>
</dbReference>
<sequence length="472" mass="50713">MFDYAPAPEARDIVDLKPSYGLFINGEFVDGSGSSFKTINPATEEKLAEVASASSDDVDRAVQAARKAFGVWSALPGAERAKYLFRIARLIQERARELAVLESLDNGKPIRESRDVDVPLVAAHFFYYAGWADKLAYAGFGTKPLGVAGQVIPWNFPLLMLAWKVAPALACGNTVVLKPAETTPLTALLFAEICRQAELPPGVVNIMTGAGETGAAVVAHPDVNKVAFTGSTEVGRIIARAVAGTDKKLTLELGGKAANIVFEDAAIDQAVEGIVNGIFFNQGHVCCAGSRLLVQESVHDELLESLKRRLGTLRLGDPLDKNTDIGAINSAEQLAKIRELSEAGADEGAERWSPACELPDRGYWFPPTLFTGVALSHRIAREEIFGPVLSVLTFRTPAEAVEKANNTPYGLSAGVWTEKGSRILWMADRLRAGVVWANTFNKFDPTSPFGGYKESGYGREGGLAGLEAYLDV</sequence>
<dbReference type="CDD" id="cd07111">
    <property type="entry name" value="ALDH_F16"/>
    <property type="match status" value="1"/>
</dbReference>
<dbReference type="RefSeq" id="WP_189651799.1">
    <property type="nucleotide sequence ID" value="NZ_BMRC01000022.1"/>
</dbReference>
<dbReference type="Gene3D" id="3.40.309.10">
    <property type="entry name" value="Aldehyde Dehydrogenase, Chain A, domain 2"/>
    <property type="match status" value="1"/>
</dbReference>
<organism evidence="5 6">
    <name type="scientific">Nonomuraea spiralis</name>
    <dbReference type="NCBI Taxonomy" id="46182"/>
    <lineage>
        <taxon>Bacteria</taxon>
        <taxon>Bacillati</taxon>
        <taxon>Actinomycetota</taxon>
        <taxon>Actinomycetes</taxon>
        <taxon>Streptosporangiales</taxon>
        <taxon>Streptosporangiaceae</taxon>
        <taxon>Nonomuraea</taxon>
    </lineage>
</organism>
<evidence type="ECO:0000256" key="3">
    <source>
        <dbReference type="RuleBase" id="RU003345"/>
    </source>
</evidence>
<feature type="active site" evidence="2">
    <location>
        <position position="252"/>
    </location>
</feature>
<dbReference type="InterPro" id="IPR016163">
    <property type="entry name" value="Ald_DH_C"/>
</dbReference>
<gene>
    <name evidence="5" type="ORF">ACFFV7_48360</name>
</gene>
<evidence type="ECO:0000313" key="6">
    <source>
        <dbReference type="Proteomes" id="UP001589647"/>
    </source>
</evidence>
<dbReference type="PANTHER" id="PTHR11699">
    <property type="entry name" value="ALDEHYDE DEHYDROGENASE-RELATED"/>
    <property type="match status" value="1"/>
</dbReference>
<protein>
    <submittedName>
        <fullName evidence="5">Aldehyde dehydrogenase family protein</fullName>
    </submittedName>
</protein>
<proteinExistence type="inferred from homology"/>
<dbReference type="EMBL" id="JBHMEI010000095">
    <property type="protein sequence ID" value="MFB9209072.1"/>
    <property type="molecule type" value="Genomic_DNA"/>
</dbReference>
<evidence type="ECO:0000313" key="5">
    <source>
        <dbReference type="EMBL" id="MFB9209072.1"/>
    </source>
</evidence>
<dbReference type="InterPro" id="IPR016162">
    <property type="entry name" value="Ald_DH_N"/>
</dbReference>
<keyword evidence="6" id="KW-1185">Reference proteome</keyword>
<name>A0ABV5IWX6_9ACTN</name>
<dbReference type="Gene3D" id="3.40.605.10">
    <property type="entry name" value="Aldehyde Dehydrogenase, Chain A, domain 1"/>
    <property type="match status" value="1"/>
</dbReference>
<accession>A0ABV5IWX6</accession>